<protein>
    <submittedName>
        <fullName evidence="5">Gene transfer agent trypsin-like serine protease</fullName>
    </submittedName>
</protein>
<gene>
    <name evidence="5" type="ORF">HLUCCO17_12140</name>
</gene>
<dbReference type="InterPro" id="IPR001314">
    <property type="entry name" value="Peptidase_S1A"/>
</dbReference>
<sequence length="298" mass="31953">MLVLRGEAVKIAGMIRSVLLALILFVAAAGAPAQAIVRGVEATNRDGLRQFVVRIESDQGEMCSGVLTAADLIVTAAHCLLADTQYEVFALDRRGRTIRRGVLAQALHPSFDGTAPPRRQPGIDLAVLRLDAPLGQEFTPLPLRRTNTPMPGEDVTLAGFGTTAFGKRETARKLRYTYLRIRGEMQIGNTMLMASDSERESQRTGAGACQGDSGGPILRGDPGRFSLLGLVSWSSGATSERSGAACGGSTAITPLTPHLGWIEARMRELRAIDSSVSTSVRLPPLGRDDSNEWIEWAD</sequence>
<keyword evidence="3 5" id="KW-0645">Protease</keyword>
<proteinExistence type="inferred from homology"/>
<dbReference type="PROSITE" id="PS50240">
    <property type="entry name" value="TRYPSIN_DOM"/>
    <property type="match status" value="1"/>
</dbReference>
<comment type="caution">
    <text evidence="5">The sequence shown here is derived from an EMBL/GenBank/DDBJ whole genome shotgun (WGS) entry which is preliminary data.</text>
</comment>
<dbReference type="Pfam" id="PF00089">
    <property type="entry name" value="Trypsin"/>
    <property type="match status" value="1"/>
</dbReference>
<keyword evidence="3" id="KW-0720">Serine protease</keyword>
<dbReference type="InterPro" id="IPR043504">
    <property type="entry name" value="Peptidase_S1_PA_chymotrypsin"/>
</dbReference>
<dbReference type="Proteomes" id="UP000050497">
    <property type="component" value="Unassembled WGS sequence"/>
</dbReference>
<dbReference type="SMART" id="SM00020">
    <property type="entry name" value="Tryp_SPc"/>
    <property type="match status" value="1"/>
</dbReference>
<evidence type="ECO:0000313" key="6">
    <source>
        <dbReference type="Proteomes" id="UP000050497"/>
    </source>
</evidence>
<dbReference type="InterPro" id="IPR001254">
    <property type="entry name" value="Trypsin_dom"/>
</dbReference>
<organism evidence="5 6">
    <name type="scientific">Saliniramus fredricksonii</name>
    <dbReference type="NCBI Taxonomy" id="1653334"/>
    <lineage>
        <taxon>Bacteria</taxon>
        <taxon>Pseudomonadati</taxon>
        <taxon>Pseudomonadota</taxon>
        <taxon>Alphaproteobacteria</taxon>
        <taxon>Hyphomicrobiales</taxon>
        <taxon>Salinarimonadaceae</taxon>
        <taxon>Saliniramus</taxon>
    </lineage>
</organism>
<dbReference type="GO" id="GO:0006508">
    <property type="term" value="P:proteolysis"/>
    <property type="evidence" value="ECO:0007669"/>
    <property type="project" value="UniProtKB-KW"/>
</dbReference>
<accession>A0A0P7Y6Y6</accession>
<dbReference type="PRINTS" id="PR00722">
    <property type="entry name" value="CHYMOTRYPSIN"/>
</dbReference>
<reference evidence="5 6" key="1">
    <citation type="submission" date="2015-09" db="EMBL/GenBank/DDBJ databases">
        <title>Identification and resolution of microdiversity through metagenomic sequencing of parallel consortia.</title>
        <authorList>
            <person name="Nelson W.C."/>
            <person name="Romine M.F."/>
            <person name="Lindemann S.R."/>
        </authorList>
    </citation>
    <scope>NUCLEOTIDE SEQUENCE [LARGE SCALE GENOMIC DNA]</scope>
    <source>
        <strain evidence="5">HL-109</strain>
    </source>
</reference>
<name>A0A0P7Y6Y6_9HYPH</name>
<evidence type="ECO:0000256" key="3">
    <source>
        <dbReference type="RuleBase" id="RU363034"/>
    </source>
</evidence>
<dbReference type="PROSITE" id="PS00134">
    <property type="entry name" value="TRYPSIN_HIS"/>
    <property type="match status" value="1"/>
</dbReference>
<evidence type="ECO:0000256" key="2">
    <source>
        <dbReference type="ARBA" id="ARBA00023157"/>
    </source>
</evidence>
<dbReference type="SUPFAM" id="SSF50494">
    <property type="entry name" value="Trypsin-like serine proteases"/>
    <property type="match status" value="1"/>
</dbReference>
<evidence type="ECO:0000313" key="5">
    <source>
        <dbReference type="EMBL" id="KPQ10019.1"/>
    </source>
</evidence>
<evidence type="ECO:0000259" key="4">
    <source>
        <dbReference type="PROSITE" id="PS50240"/>
    </source>
</evidence>
<dbReference type="InterPro" id="IPR009003">
    <property type="entry name" value="Peptidase_S1_PA"/>
</dbReference>
<keyword evidence="3" id="KW-0378">Hydrolase</keyword>
<dbReference type="EMBL" id="LJSX01000019">
    <property type="protein sequence ID" value="KPQ10019.1"/>
    <property type="molecule type" value="Genomic_DNA"/>
</dbReference>
<dbReference type="AlphaFoldDB" id="A0A0P7Y6Y6"/>
<dbReference type="InterPro" id="IPR050430">
    <property type="entry name" value="Peptidase_S1"/>
</dbReference>
<dbReference type="PANTHER" id="PTHR24276:SF94">
    <property type="entry name" value="AT20289P-RELATED"/>
    <property type="match status" value="1"/>
</dbReference>
<comment type="similarity">
    <text evidence="1">Belongs to the peptidase S1 family.</text>
</comment>
<dbReference type="InterPro" id="IPR018114">
    <property type="entry name" value="TRYPSIN_HIS"/>
</dbReference>
<dbReference type="STRING" id="1653334.GA0071312_1521"/>
<dbReference type="GO" id="GO:0004252">
    <property type="term" value="F:serine-type endopeptidase activity"/>
    <property type="evidence" value="ECO:0007669"/>
    <property type="project" value="InterPro"/>
</dbReference>
<evidence type="ECO:0000256" key="1">
    <source>
        <dbReference type="ARBA" id="ARBA00007664"/>
    </source>
</evidence>
<feature type="domain" description="Peptidase S1" evidence="4">
    <location>
        <begin position="36"/>
        <end position="267"/>
    </location>
</feature>
<keyword evidence="2" id="KW-1015">Disulfide bond</keyword>
<dbReference type="PANTHER" id="PTHR24276">
    <property type="entry name" value="POLYSERASE-RELATED"/>
    <property type="match status" value="1"/>
</dbReference>
<dbReference type="PROSITE" id="PS00135">
    <property type="entry name" value="TRYPSIN_SER"/>
    <property type="match status" value="1"/>
</dbReference>
<dbReference type="InterPro" id="IPR033116">
    <property type="entry name" value="TRYPSIN_SER"/>
</dbReference>
<dbReference type="Gene3D" id="2.40.10.10">
    <property type="entry name" value="Trypsin-like serine proteases"/>
    <property type="match status" value="1"/>
</dbReference>